<dbReference type="InterPro" id="IPR003362">
    <property type="entry name" value="Bact_transf"/>
</dbReference>
<evidence type="ECO:0000313" key="4">
    <source>
        <dbReference type="EMBL" id="ABJ57363.1"/>
    </source>
</evidence>
<proteinExistence type="inferred from homology"/>
<keyword evidence="4" id="KW-0808">Transferase</keyword>
<keyword evidence="2" id="KW-0472">Membrane</keyword>
<gene>
    <name evidence="4" type="ordered locus">OEOE_1504</name>
</gene>
<protein>
    <submittedName>
        <fullName evidence="4">Lipopolysaccharide synthesis sugar transferase</fullName>
    </submittedName>
</protein>
<evidence type="ECO:0000256" key="1">
    <source>
        <dbReference type="ARBA" id="ARBA00006464"/>
    </source>
</evidence>
<dbReference type="PANTHER" id="PTHR30576:SF10">
    <property type="entry name" value="SLL5057 PROTEIN"/>
    <property type="match status" value="1"/>
</dbReference>
<dbReference type="KEGG" id="ooe:OEOE_1504"/>
<dbReference type="EMBL" id="CP000411">
    <property type="protein sequence ID" value="ABJ57363.1"/>
    <property type="molecule type" value="Genomic_DNA"/>
</dbReference>
<accession>Q04DV9</accession>
<feature type="transmembrane region" description="Helical" evidence="2">
    <location>
        <begin position="44"/>
        <end position="68"/>
    </location>
</feature>
<keyword evidence="2" id="KW-1133">Transmembrane helix</keyword>
<organism evidence="4 5">
    <name type="scientific">Oenococcus oeni (strain ATCC BAA-331 / PSU-1)</name>
    <dbReference type="NCBI Taxonomy" id="203123"/>
    <lineage>
        <taxon>Bacteria</taxon>
        <taxon>Bacillati</taxon>
        <taxon>Bacillota</taxon>
        <taxon>Bacilli</taxon>
        <taxon>Lactobacillales</taxon>
        <taxon>Lactobacillaceae</taxon>
        <taxon>Oenococcus</taxon>
    </lineage>
</organism>
<keyword evidence="5" id="KW-1185">Reference proteome</keyword>
<feature type="domain" description="Bacterial sugar transferase" evidence="3">
    <location>
        <begin position="42"/>
        <end position="229"/>
    </location>
</feature>
<keyword evidence="2" id="KW-0812">Transmembrane</keyword>
<name>Q04DV9_OENOB</name>
<dbReference type="Pfam" id="PF02397">
    <property type="entry name" value="Bac_transf"/>
    <property type="match status" value="1"/>
</dbReference>
<dbReference type="eggNOG" id="COG2148">
    <property type="taxonomic scope" value="Bacteria"/>
</dbReference>
<evidence type="ECO:0000313" key="5">
    <source>
        <dbReference type="Proteomes" id="UP000000774"/>
    </source>
</evidence>
<dbReference type="GO" id="GO:0016780">
    <property type="term" value="F:phosphotransferase activity, for other substituted phosphate groups"/>
    <property type="evidence" value="ECO:0007669"/>
    <property type="project" value="TreeGrafter"/>
</dbReference>
<evidence type="ECO:0000259" key="3">
    <source>
        <dbReference type="Pfam" id="PF02397"/>
    </source>
</evidence>
<dbReference type="STRING" id="203123.OEOE_1504"/>
<dbReference type="DNASU" id="4416057"/>
<evidence type="ECO:0000256" key="2">
    <source>
        <dbReference type="SAM" id="Phobius"/>
    </source>
</evidence>
<sequence length="237" mass="27535">MAQRFRNFNFLGRIWMMSEDNDFKVKNLDGYAKKNFFYYANKRIFDVLGGLIGLTISAIPIAIFAVIIKKDGGPAFYTQRRIGLHGKSFLMYKLRSMVLDADLKRVRLLDKNEKRDGFFKIKRDPRVTKIGHFLRGHSLDELPQFWNVLKGDMSLVGPRPPLHSEVEKYNDYQIQRLLVHPGMSGLWQISGRSNLDFEDMIALDLKYINERSTWGDIKICFKTIAVIFKRGEDVGAY</sequence>
<dbReference type="Proteomes" id="UP000000774">
    <property type="component" value="Chromosome"/>
</dbReference>
<reference evidence="4 5" key="1">
    <citation type="journal article" date="2006" name="Proc. Natl. Acad. Sci. U.S.A.">
        <title>Comparative genomics of the lactic acid bacteria.</title>
        <authorList>
            <person name="Makarova K."/>
            <person name="Slesarev A."/>
            <person name="Wolf Y."/>
            <person name="Sorokin A."/>
            <person name="Mirkin B."/>
            <person name="Koonin E."/>
            <person name="Pavlov A."/>
            <person name="Pavlova N."/>
            <person name="Karamychev V."/>
            <person name="Polouchine N."/>
            <person name="Shakhova V."/>
            <person name="Grigoriev I."/>
            <person name="Lou Y."/>
            <person name="Rohksar D."/>
            <person name="Lucas S."/>
            <person name="Huang K."/>
            <person name="Goodstein D.M."/>
            <person name="Hawkins T."/>
            <person name="Plengvidhya V."/>
            <person name="Welker D."/>
            <person name="Hughes J."/>
            <person name="Goh Y."/>
            <person name="Benson A."/>
            <person name="Baldwin K."/>
            <person name="Lee J.H."/>
            <person name="Diaz-Muniz I."/>
            <person name="Dosti B."/>
            <person name="Smeianov V."/>
            <person name="Wechter W."/>
            <person name="Barabote R."/>
            <person name="Lorca G."/>
            <person name="Altermann E."/>
            <person name="Barrangou R."/>
            <person name="Ganesan B."/>
            <person name="Xie Y."/>
            <person name="Rawsthorne H."/>
            <person name="Tamir D."/>
            <person name="Parker C."/>
            <person name="Breidt F."/>
            <person name="Broadbent J."/>
            <person name="Hutkins R."/>
            <person name="O'Sullivan D."/>
            <person name="Steele J."/>
            <person name="Unlu G."/>
            <person name="Saier M."/>
            <person name="Klaenhammer T."/>
            <person name="Richardson P."/>
            <person name="Kozyavkin S."/>
            <person name="Weimer B."/>
            <person name="Mills D."/>
        </authorList>
    </citation>
    <scope>NUCLEOTIDE SEQUENCE [LARGE SCALE GENOMIC DNA]</scope>
    <source>
        <strain evidence="5">ATCC BAA-331 / PSU-1</strain>
    </source>
</reference>
<dbReference type="HOGENOM" id="CLU_024920_1_0_9"/>
<comment type="similarity">
    <text evidence="1">Belongs to the bacterial sugar transferase family.</text>
</comment>
<dbReference type="PANTHER" id="PTHR30576">
    <property type="entry name" value="COLANIC BIOSYNTHESIS UDP-GLUCOSE LIPID CARRIER TRANSFERASE"/>
    <property type="match status" value="1"/>
</dbReference>
<dbReference type="AlphaFoldDB" id="Q04DV9"/>